<evidence type="ECO:0000259" key="5">
    <source>
        <dbReference type="PROSITE" id="PS50305"/>
    </source>
</evidence>
<dbReference type="GO" id="GO:0017136">
    <property type="term" value="F:histone deacetylase activity, NAD-dependent"/>
    <property type="evidence" value="ECO:0007669"/>
    <property type="project" value="TreeGrafter"/>
</dbReference>
<dbReference type="InterPro" id="IPR050134">
    <property type="entry name" value="NAD-dep_sirtuin_deacylases"/>
</dbReference>
<protein>
    <recommendedName>
        <fullName evidence="1">protein acetyllysine N-acetyltransferase</fullName>
        <ecNumber evidence="1">2.3.1.286</ecNumber>
    </recommendedName>
</protein>
<feature type="domain" description="Deacetylase sirtuin-type" evidence="5">
    <location>
        <begin position="1"/>
        <end position="235"/>
    </location>
</feature>
<evidence type="ECO:0000256" key="3">
    <source>
        <dbReference type="ARBA" id="ARBA00023027"/>
    </source>
</evidence>
<dbReference type="EC" id="2.3.1.286" evidence="1"/>
<feature type="binding site" evidence="4">
    <location>
        <position position="140"/>
    </location>
    <ligand>
        <name>Zn(2+)</name>
        <dbReference type="ChEBI" id="CHEBI:29105"/>
    </ligand>
</feature>
<organism evidence="6 7">
    <name type="scientific">Actinomadura verrucosospora</name>
    <dbReference type="NCBI Taxonomy" id="46165"/>
    <lineage>
        <taxon>Bacteria</taxon>
        <taxon>Bacillati</taxon>
        <taxon>Actinomycetota</taxon>
        <taxon>Actinomycetes</taxon>
        <taxon>Streptosporangiales</taxon>
        <taxon>Thermomonosporaceae</taxon>
        <taxon>Actinomadura</taxon>
    </lineage>
</organism>
<dbReference type="CDD" id="cd01407">
    <property type="entry name" value="SIR2-fam"/>
    <property type="match status" value="1"/>
</dbReference>
<evidence type="ECO:0000256" key="1">
    <source>
        <dbReference type="ARBA" id="ARBA00012928"/>
    </source>
</evidence>
<dbReference type="InterPro" id="IPR026590">
    <property type="entry name" value="Ssirtuin_cat_dom"/>
</dbReference>
<dbReference type="EMBL" id="CP053892">
    <property type="protein sequence ID" value="QKG20284.1"/>
    <property type="molecule type" value="Genomic_DNA"/>
</dbReference>
<name>A0A7D3ZWT3_ACTVE</name>
<dbReference type="Pfam" id="PF02146">
    <property type="entry name" value="SIR2"/>
    <property type="match status" value="1"/>
</dbReference>
<dbReference type="AlphaFoldDB" id="A0A7D3ZWT3"/>
<dbReference type="SUPFAM" id="SSF52467">
    <property type="entry name" value="DHS-like NAD/FAD-binding domain"/>
    <property type="match status" value="1"/>
</dbReference>
<dbReference type="Gene3D" id="3.40.50.1220">
    <property type="entry name" value="TPP-binding domain"/>
    <property type="match status" value="1"/>
</dbReference>
<evidence type="ECO:0000256" key="4">
    <source>
        <dbReference type="PROSITE-ProRule" id="PRU00236"/>
    </source>
</evidence>
<keyword evidence="3" id="KW-0520">NAD</keyword>
<evidence type="ECO:0000313" key="6">
    <source>
        <dbReference type="EMBL" id="QKG20284.1"/>
    </source>
</evidence>
<dbReference type="Gene3D" id="3.30.1600.10">
    <property type="entry name" value="SIR2/SIRT2 'Small Domain"/>
    <property type="match status" value="1"/>
</dbReference>
<sequence length="235" mass="25061">MTGRIAVLTGAGISTDSGIPDYRGPSGVWTRDPELARLFTRKHFVNDAEARRRFWRTLDLHADARPNAAHRALAELERSAAVRILTQNVDGLHQKAGSTPRKVLELHGSMATTSCLRCHAGFPTADVLARGEDDPACPSCGGVLQPSVVLFGQYLDSDVLSLAGNIARVSEVFVAIGSSLTVDPAARLCAVARECGARLIIVNRDPTPYDDLADEVVREPIGEAVPALCARLAAA</sequence>
<reference evidence="6 7" key="1">
    <citation type="submission" date="2020-05" db="EMBL/GenBank/DDBJ databases">
        <title>Actinomadura verrucosospora NRRL-B18236 (PFL_A860) Genome sequencing and assembly.</title>
        <authorList>
            <person name="Samborskyy M."/>
        </authorList>
    </citation>
    <scope>NUCLEOTIDE SEQUENCE [LARGE SCALE GENOMIC DNA]</scope>
    <source>
        <strain evidence="6 7">NRRL:B18236</strain>
    </source>
</reference>
<dbReference type="GO" id="GO:0046872">
    <property type="term" value="F:metal ion binding"/>
    <property type="evidence" value="ECO:0007669"/>
    <property type="project" value="UniProtKB-KW"/>
</dbReference>
<keyword evidence="7" id="KW-1185">Reference proteome</keyword>
<gene>
    <name evidence="6" type="ORF">ACTIVE_1922</name>
</gene>
<feature type="binding site" evidence="4">
    <location>
        <position position="137"/>
    </location>
    <ligand>
        <name>Zn(2+)</name>
        <dbReference type="ChEBI" id="CHEBI:29105"/>
    </ligand>
</feature>
<dbReference type="PROSITE" id="PS50305">
    <property type="entry name" value="SIRTUIN"/>
    <property type="match status" value="1"/>
</dbReference>
<dbReference type="InterPro" id="IPR003000">
    <property type="entry name" value="Sirtuin"/>
</dbReference>
<dbReference type="InterPro" id="IPR026591">
    <property type="entry name" value="Sirtuin_cat_small_dom_sf"/>
</dbReference>
<proteinExistence type="predicted"/>
<accession>A0A7D3ZWT3</accession>
<keyword evidence="4" id="KW-0862">Zinc</keyword>
<dbReference type="Proteomes" id="UP000501240">
    <property type="component" value="Chromosome"/>
</dbReference>
<keyword evidence="4" id="KW-0479">Metal-binding</keyword>
<evidence type="ECO:0000256" key="2">
    <source>
        <dbReference type="ARBA" id="ARBA00022679"/>
    </source>
</evidence>
<feature type="active site" description="Proton acceptor" evidence="4">
    <location>
        <position position="107"/>
    </location>
</feature>
<dbReference type="RefSeq" id="WP_173094723.1">
    <property type="nucleotide sequence ID" value="NZ_CP053892.1"/>
</dbReference>
<keyword evidence="2" id="KW-0808">Transferase</keyword>
<feature type="binding site" evidence="4">
    <location>
        <position position="118"/>
    </location>
    <ligand>
        <name>Zn(2+)</name>
        <dbReference type="ChEBI" id="CHEBI:29105"/>
    </ligand>
</feature>
<feature type="binding site" evidence="4">
    <location>
        <position position="115"/>
    </location>
    <ligand>
        <name>Zn(2+)</name>
        <dbReference type="ChEBI" id="CHEBI:29105"/>
    </ligand>
</feature>
<dbReference type="InterPro" id="IPR029035">
    <property type="entry name" value="DHS-like_NAD/FAD-binding_dom"/>
</dbReference>
<dbReference type="PANTHER" id="PTHR11085">
    <property type="entry name" value="NAD-DEPENDENT PROTEIN DEACYLASE SIRTUIN-5, MITOCHONDRIAL-RELATED"/>
    <property type="match status" value="1"/>
</dbReference>
<evidence type="ECO:0000313" key="7">
    <source>
        <dbReference type="Proteomes" id="UP000501240"/>
    </source>
</evidence>
<dbReference type="PANTHER" id="PTHR11085:SF4">
    <property type="entry name" value="NAD-DEPENDENT PROTEIN DEACYLASE"/>
    <property type="match status" value="1"/>
</dbReference>
<dbReference type="GO" id="GO:0070403">
    <property type="term" value="F:NAD+ binding"/>
    <property type="evidence" value="ECO:0007669"/>
    <property type="project" value="InterPro"/>
</dbReference>